<evidence type="ECO:0000313" key="2">
    <source>
        <dbReference type="Proteomes" id="UP000054053"/>
    </source>
</evidence>
<dbReference type="Proteomes" id="UP000054053">
    <property type="component" value="Unassembled WGS sequence"/>
</dbReference>
<proteinExistence type="predicted"/>
<dbReference type="PANTHER" id="PTHR38123">
    <property type="entry name" value="CELL WALL SERINE-THREONINE-RICH GALACTOMANNOPROTEIN MP1 (AFU_ORTHOLOGUE AFUA_4G03240)"/>
    <property type="match status" value="1"/>
</dbReference>
<dbReference type="Pfam" id="PF12296">
    <property type="entry name" value="HsbA"/>
    <property type="match status" value="1"/>
</dbReference>
<dbReference type="InterPro" id="IPR021054">
    <property type="entry name" value="Cell_wall_mannoprotein_1"/>
</dbReference>
<dbReference type="GO" id="GO:0005576">
    <property type="term" value="C:extracellular region"/>
    <property type="evidence" value="ECO:0007669"/>
    <property type="project" value="TreeGrafter"/>
</dbReference>
<organism evidence="1 2">
    <name type="scientific">Ustilaginoidea virens</name>
    <name type="common">Rice false smut fungus</name>
    <name type="synonym">Villosiclava virens</name>
    <dbReference type="NCBI Taxonomy" id="1159556"/>
    <lineage>
        <taxon>Eukaryota</taxon>
        <taxon>Fungi</taxon>
        <taxon>Dikarya</taxon>
        <taxon>Ascomycota</taxon>
        <taxon>Pezizomycotina</taxon>
        <taxon>Sordariomycetes</taxon>
        <taxon>Hypocreomycetidae</taxon>
        <taxon>Hypocreales</taxon>
        <taxon>Clavicipitaceae</taxon>
        <taxon>Ustilaginoidea</taxon>
    </lineage>
</organism>
<reference evidence="2" key="1">
    <citation type="journal article" date="2016" name="Genome Announc.">
        <title>Genome sequence of Ustilaginoidea virens IPU010, a rice pathogenic fungus causing false smut.</title>
        <authorList>
            <person name="Kumagai T."/>
            <person name="Ishii T."/>
            <person name="Terai G."/>
            <person name="Umemura M."/>
            <person name="Machida M."/>
            <person name="Asai K."/>
        </authorList>
    </citation>
    <scope>NUCLEOTIDE SEQUENCE [LARGE SCALE GENOMIC DNA]</scope>
    <source>
        <strain evidence="2">IPU010</strain>
    </source>
</reference>
<dbReference type="EMBL" id="BBTG02000006">
    <property type="protein sequence ID" value="GAO13610.1"/>
    <property type="molecule type" value="Genomic_DNA"/>
</dbReference>
<name>A0A1B5KS00_USTVR</name>
<dbReference type="Gene3D" id="1.20.1280.140">
    <property type="match status" value="1"/>
</dbReference>
<gene>
    <name evidence="1" type="ORF">UVI_02015210</name>
</gene>
<evidence type="ECO:0000313" key="1">
    <source>
        <dbReference type="EMBL" id="GAO13610.1"/>
    </source>
</evidence>
<dbReference type="AlphaFoldDB" id="A0A1B5KS00"/>
<comment type="caution">
    <text evidence="1">The sequence shown here is derived from an EMBL/GenBank/DDBJ whole genome shotgun (WGS) entry which is preliminary data.</text>
</comment>
<sequence>MSGEGTGWRDGLGEVAGAARGWAGVARGLLCFGDVASEVASVGGVVAAGDLSLHVGLAALPTPFAKMLSVKNILFLAVAAAGSVIKRDVSQTKSNLKTINSDTQSVTSAVNDYNGGGMFAAMPIINAEQTLDNDIQSATNNANKLGTISTADAKALIDYIGNTIQPSMRTALKALKSKKPQFDADQLTGVVHDTLQSLQSDTDKLADALIKAVPASQKSQAKAPKDKIDADFNDAIAYFSS</sequence>
<evidence type="ECO:0008006" key="3">
    <source>
        <dbReference type="Google" id="ProtNLM"/>
    </source>
</evidence>
<protein>
    <recommendedName>
        <fullName evidence="3">Hydrophobic surface binding protein A</fullName>
    </recommendedName>
</protein>
<dbReference type="PANTHER" id="PTHR38123:SF1">
    <property type="entry name" value="HYDROPHOBIC SURFACE BINDING PROTEIN"/>
    <property type="match status" value="1"/>
</dbReference>
<accession>A0A1B5KS00</accession>